<proteinExistence type="predicted"/>
<accession>A0A3M8W8M2</accession>
<dbReference type="AlphaFoldDB" id="A0A3M8W8M2"/>
<feature type="transmembrane region" description="Helical" evidence="2">
    <location>
        <begin position="52"/>
        <end position="74"/>
    </location>
</feature>
<dbReference type="RefSeq" id="WP_123100436.1">
    <property type="nucleotide sequence ID" value="NZ_RIBZ01000191.1"/>
</dbReference>
<organism evidence="3 4">
    <name type="scientific">Streptomyces botrytidirepellens</name>
    <dbReference type="NCBI Taxonomy" id="2486417"/>
    <lineage>
        <taxon>Bacteria</taxon>
        <taxon>Bacillati</taxon>
        <taxon>Actinomycetota</taxon>
        <taxon>Actinomycetes</taxon>
        <taxon>Kitasatosporales</taxon>
        <taxon>Streptomycetaceae</taxon>
        <taxon>Streptomyces</taxon>
    </lineage>
</organism>
<keyword evidence="2" id="KW-1133">Transmembrane helix</keyword>
<feature type="transmembrane region" description="Helical" evidence="2">
    <location>
        <begin position="86"/>
        <end position="107"/>
    </location>
</feature>
<name>A0A3M8W8M2_9ACTN</name>
<evidence type="ECO:0000256" key="1">
    <source>
        <dbReference type="SAM" id="MobiDB-lite"/>
    </source>
</evidence>
<feature type="region of interest" description="Disordered" evidence="1">
    <location>
        <begin position="1"/>
        <end position="34"/>
    </location>
</feature>
<keyword evidence="4" id="KW-1185">Reference proteome</keyword>
<dbReference type="PANTHER" id="PTHR38441">
    <property type="entry name" value="INTEGRAL MEMBRANE PROTEIN-RELATED"/>
    <property type="match status" value="1"/>
</dbReference>
<evidence type="ECO:0000313" key="4">
    <source>
        <dbReference type="Proteomes" id="UP000275401"/>
    </source>
</evidence>
<gene>
    <name evidence="3" type="ORF">EEJ42_14940</name>
</gene>
<dbReference type="Pfam" id="PF04341">
    <property type="entry name" value="DUF485"/>
    <property type="match status" value="1"/>
</dbReference>
<keyword evidence="2" id="KW-0472">Membrane</keyword>
<dbReference type="PANTHER" id="PTHR38441:SF1">
    <property type="entry name" value="MEMBRANE PROTEIN"/>
    <property type="match status" value="1"/>
</dbReference>
<comment type="caution">
    <text evidence="3">The sequence shown here is derived from an EMBL/GenBank/DDBJ whole genome shotgun (WGS) entry which is preliminary data.</text>
</comment>
<keyword evidence="2" id="KW-0812">Transmembrane</keyword>
<dbReference type="InterPro" id="IPR007436">
    <property type="entry name" value="DUF485"/>
</dbReference>
<sequence>MTKAVRPPAPISSERATGPGFADRGTESGEPDFTAIQQSPEFDRLRKRLRRFVFPMSALFFCWYMTFALFSAYGHGFMSRKVFGSVNMGTVFGLLQFVSTITIVLLYRGFADKKIDPQVDKVRELAGADKE</sequence>
<dbReference type="Proteomes" id="UP000275401">
    <property type="component" value="Unassembled WGS sequence"/>
</dbReference>
<evidence type="ECO:0000256" key="2">
    <source>
        <dbReference type="SAM" id="Phobius"/>
    </source>
</evidence>
<protein>
    <submittedName>
        <fullName evidence="3">DUF485 domain-containing protein</fullName>
    </submittedName>
</protein>
<dbReference type="EMBL" id="RIBZ01000191">
    <property type="protein sequence ID" value="RNG26406.1"/>
    <property type="molecule type" value="Genomic_DNA"/>
</dbReference>
<reference evidence="3 4" key="1">
    <citation type="submission" date="2018-11" db="EMBL/GenBank/DDBJ databases">
        <title>The Potential of Streptomyces as Biocontrol Agents against the Tomato grey mould, Botrytis cinerea (Gray mold) Frontiers in Microbiology.</title>
        <authorList>
            <person name="Li D."/>
        </authorList>
    </citation>
    <scope>NUCLEOTIDE SEQUENCE [LARGE SCALE GENOMIC DNA]</scope>
    <source>
        <strain evidence="3 4">NEAU-LD23</strain>
    </source>
</reference>
<evidence type="ECO:0000313" key="3">
    <source>
        <dbReference type="EMBL" id="RNG26406.1"/>
    </source>
</evidence>